<dbReference type="SUPFAM" id="SSF48508">
    <property type="entry name" value="Nuclear receptor ligand-binding domain"/>
    <property type="match status" value="1"/>
</dbReference>
<keyword evidence="1" id="KW-0805">Transcription regulation</keyword>
<gene>
    <name evidence="5" type="ORF">WMSIL1_LOCUS11259</name>
</gene>
<feature type="compositionally biased region" description="Polar residues" evidence="4">
    <location>
        <begin position="116"/>
        <end position="151"/>
    </location>
</feature>
<accession>A0A564Z025</accession>
<evidence type="ECO:0000256" key="3">
    <source>
        <dbReference type="ARBA" id="ARBA00023170"/>
    </source>
</evidence>
<protein>
    <recommendedName>
        <fullName evidence="7">NR LBD domain-containing protein</fullName>
    </recommendedName>
</protein>
<keyword evidence="2" id="KW-0804">Transcription</keyword>
<evidence type="ECO:0000256" key="2">
    <source>
        <dbReference type="ARBA" id="ARBA00023163"/>
    </source>
</evidence>
<evidence type="ECO:0000313" key="6">
    <source>
        <dbReference type="Proteomes" id="UP000321570"/>
    </source>
</evidence>
<organism evidence="5 6">
    <name type="scientific">Hymenolepis diminuta</name>
    <name type="common">Rat tapeworm</name>
    <dbReference type="NCBI Taxonomy" id="6216"/>
    <lineage>
        <taxon>Eukaryota</taxon>
        <taxon>Metazoa</taxon>
        <taxon>Spiralia</taxon>
        <taxon>Lophotrochozoa</taxon>
        <taxon>Platyhelminthes</taxon>
        <taxon>Cestoda</taxon>
        <taxon>Eucestoda</taxon>
        <taxon>Cyclophyllidea</taxon>
        <taxon>Hymenolepididae</taxon>
        <taxon>Hymenolepis</taxon>
    </lineage>
</organism>
<evidence type="ECO:0000313" key="5">
    <source>
        <dbReference type="EMBL" id="VUZ52790.1"/>
    </source>
</evidence>
<proteinExistence type="predicted"/>
<reference evidence="5 6" key="1">
    <citation type="submission" date="2019-07" db="EMBL/GenBank/DDBJ databases">
        <authorList>
            <person name="Jastrzebski P J."/>
            <person name="Paukszto L."/>
            <person name="Jastrzebski P J."/>
        </authorList>
    </citation>
    <scope>NUCLEOTIDE SEQUENCE [LARGE SCALE GENOMIC DNA]</scope>
    <source>
        <strain evidence="5 6">WMS-il1</strain>
    </source>
</reference>
<evidence type="ECO:0008006" key="7">
    <source>
        <dbReference type="Google" id="ProtNLM"/>
    </source>
</evidence>
<sequence>MTLLSMLTKAYETVDCTLEAAHLFKHPPGSNYLVKDRDQQGFEKDEDALIQMAIKNLGESVEIIRQYAELVPGFSSLTEADQEKIILLHSADLITFRMAFRTAKAAAERAQLNLFHPNTTQSGPYCRPSISTDAPRSQQQSNISAHQQTGPSFADGISEWHSQTNPSDPVFRPFQHNPSIGPSQMPSHPS</sequence>
<keyword evidence="6" id="KW-1185">Reference proteome</keyword>
<dbReference type="AlphaFoldDB" id="A0A564Z025"/>
<dbReference type="EMBL" id="CABIJS010000532">
    <property type="protein sequence ID" value="VUZ52790.1"/>
    <property type="molecule type" value="Genomic_DNA"/>
</dbReference>
<keyword evidence="3" id="KW-0675">Receptor</keyword>
<feature type="compositionally biased region" description="Polar residues" evidence="4">
    <location>
        <begin position="176"/>
        <end position="190"/>
    </location>
</feature>
<evidence type="ECO:0000256" key="1">
    <source>
        <dbReference type="ARBA" id="ARBA00023015"/>
    </source>
</evidence>
<dbReference type="InterPro" id="IPR035500">
    <property type="entry name" value="NHR-like_dom_sf"/>
</dbReference>
<dbReference type="Proteomes" id="UP000321570">
    <property type="component" value="Unassembled WGS sequence"/>
</dbReference>
<name>A0A564Z025_HYMDI</name>
<feature type="non-terminal residue" evidence="5">
    <location>
        <position position="190"/>
    </location>
</feature>
<evidence type="ECO:0000256" key="4">
    <source>
        <dbReference type="SAM" id="MobiDB-lite"/>
    </source>
</evidence>
<feature type="region of interest" description="Disordered" evidence="4">
    <location>
        <begin position="115"/>
        <end position="190"/>
    </location>
</feature>